<evidence type="ECO:0000313" key="1">
    <source>
        <dbReference type="EMBL" id="KAJ1208719.1"/>
    </source>
</evidence>
<evidence type="ECO:0000313" key="2">
    <source>
        <dbReference type="Proteomes" id="UP001066276"/>
    </source>
</evidence>
<gene>
    <name evidence="1" type="ORF">NDU88_004102</name>
</gene>
<sequence length="87" mass="9458">MLHDRAAVPCMHGSQVGWGALDYRSSNIQPAPEAHMFSAYLWERTVDSVTWAKFLVFRGGKAIARTSVAGLAGQMGQWGACTDICTL</sequence>
<keyword evidence="2" id="KW-1185">Reference proteome</keyword>
<dbReference type="EMBL" id="JANPWB010000002">
    <property type="protein sequence ID" value="KAJ1208719.1"/>
    <property type="molecule type" value="Genomic_DNA"/>
</dbReference>
<comment type="caution">
    <text evidence="1">The sequence shown here is derived from an EMBL/GenBank/DDBJ whole genome shotgun (WGS) entry which is preliminary data.</text>
</comment>
<organism evidence="1 2">
    <name type="scientific">Pleurodeles waltl</name>
    <name type="common">Iberian ribbed newt</name>
    <dbReference type="NCBI Taxonomy" id="8319"/>
    <lineage>
        <taxon>Eukaryota</taxon>
        <taxon>Metazoa</taxon>
        <taxon>Chordata</taxon>
        <taxon>Craniata</taxon>
        <taxon>Vertebrata</taxon>
        <taxon>Euteleostomi</taxon>
        <taxon>Amphibia</taxon>
        <taxon>Batrachia</taxon>
        <taxon>Caudata</taxon>
        <taxon>Salamandroidea</taxon>
        <taxon>Salamandridae</taxon>
        <taxon>Pleurodelinae</taxon>
        <taxon>Pleurodeles</taxon>
    </lineage>
</organism>
<name>A0AAV7W9D5_PLEWA</name>
<dbReference type="Proteomes" id="UP001066276">
    <property type="component" value="Chromosome 1_2"/>
</dbReference>
<accession>A0AAV7W9D5</accession>
<reference evidence="1" key="1">
    <citation type="journal article" date="2022" name="bioRxiv">
        <title>Sequencing and chromosome-scale assembly of the giantPleurodeles waltlgenome.</title>
        <authorList>
            <person name="Brown T."/>
            <person name="Elewa A."/>
            <person name="Iarovenko S."/>
            <person name="Subramanian E."/>
            <person name="Araus A.J."/>
            <person name="Petzold A."/>
            <person name="Susuki M."/>
            <person name="Suzuki K.-i.T."/>
            <person name="Hayashi T."/>
            <person name="Toyoda A."/>
            <person name="Oliveira C."/>
            <person name="Osipova E."/>
            <person name="Leigh N.D."/>
            <person name="Simon A."/>
            <person name="Yun M.H."/>
        </authorList>
    </citation>
    <scope>NUCLEOTIDE SEQUENCE</scope>
    <source>
        <strain evidence="1">20211129_DDA</strain>
        <tissue evidence="1">Liver</tissue>
    </source>
</reference>
<proteinExistence type="predicted"/>
<protein>
    <submittedName>
        <fullName evidence="1">Uncharacterized protein</fullName>
    </submittedName>
</protein>
<dbReference type="AlphaFoldDB" id="A0AAV7W9D5"/>